<name>A0A2W4SWS0_9GAMM</name>
<protein>
    <submittedName>
        <fullName evidence="1">Uncharacterized protein</fullName>
    </submittedName>
</protein>
<gene>
    <name evidence="1" type="ORF">DM484_19705</name>
</gene>
<sequence>MGHSNSHFEQNRAGLEPALALVIVQTTKCGVRRLVAAFRAMRRQVAALQNSPVGLNDDQGPRPY</sequence>
<evidence type="ECO:0000313" key="2">
    <source>
        <dbReference type="Proteomes" id="UP000249396"/>
    </source>
</evidence>
<reference evidence="1 2" key="1">
    <citation type="journal article" date="2018" name="Aquat. Microb. Ecol.">
        <title>Gammaproteobacterial methanotrophs dominate.</title>
        <authorList>
            <person name="Rissanen A.J."/>
            <person name="Saarenheimo J."/>
            <person name="Tiirola M."/>
            <person name="Peura S."/>
            <person name="Aalto S.L."/>
            <person name="Karvinen A."/>
            <person name="Nykanen H."/>
        </authorList>
    </citation>
    <scope>NUCLEOTIDE SEQUENCE [LARGE SCALE GENOMIC DNA]</scope>
    <source>
        <strain evidence="1">AMbin10</strain>
    </source>
</reference>
<dbReference type="Proteomes" id="UP000249396">
    <property type="component" value="Unassembled WGS sequence"/>
</dbReference>
<dbReference type="AlphaFoldDB" id="A0A2W4SWS0"/>
<accession>A0A2W4SWS0</accession>
<comment type="caution">
    <text evidence="1">The sequence shown here is derived from an EMBL/GenBank/DDBJ whole genome shotgun (WGS) entry which is preliminary data.</text>
</comment>
<dbReference type="EMBL" id="QJPH01000403">
    <property type="protein sequence ID" value="PZN75057.1"/>
    <property type="molecule type" value="Genomic_DNA"/>
</dbReference>
<organism evidence="1 2">
    <name type="scientific">Candidatus Methylumidiphilus alinenensis</name>
    <dbReference type="NCBI Taxonomy" id="2202197"/>
    <lineage>
        <taxon>Bacteria</taxon>
        <taxon>Pseudomonadati</taxon>
        <taxon>Pseudomonadota</taxon>
        <taxon>Gammaproteobacteria</taxon>
        <taxon>Methylococcales</taxon>
        <taxon>Candidatus Methylumidiphilus</taxon>
    </lineage>
</organism>
<evidence type="ECO:0000313" key="1">
    <source>
        <dbReference type="EMBL" id="PZN75057.1"/>
    </source>
</evidence>
<proteinExistence type="predicted"/>